<evidence type="ECO:0000256" key="1">
    <source>
        <dbReference type="ARBA" id="ARBA00023125"/>
    </source>
</evidence>
<name>A0A1N7DVA8_9GAMM</name>
<proteinExistence type="predicted"/>
<evidence type="ECO:0000313" key="3">
    <source>
        <dbReference type="Proteomes" id="UP000187495"/>
    </source>
</evidence>
<dbReference type="NCBIfam" id="TIGR00738">
    <property type="entry name" value="rrf2_super"/>
    <property type="match status" value="1"/>
</dbReference>
<dbReference type="PROSITE" id="PS01332">
    <property type="entry name" value="HTH_RRF2_1"/>
    <property type="match status" value="1"/>
</dbReference>
<accession>A0A1N7DVA8</accession>
<protein>
    <submittedName>
        <fullName evidence="2">Transcriptional regulator, BadM/Rrf2 family</fullName>
    </submittedName>
</protein>
<dbReference type="Proteomes" id="UP000187495">
    <property type="component" value="Unassembled WGS sequence"/>
</dbReference>
<dbReference type="GO" id="GO:0005829">
    <property type="term" value="C:cytosol"/>
    <property type="evidence" value="ECO:0007669"/>
    <property type="project" value="TreeGrafter"/>
</dbReference>
<dbReference type="InterPro" id="IPR036390">
    <property type="entry name" value="WH_DNA-bd_sf"/>
</dbReference>
<evidence type="ECO:0000313" key="2">
    <source>
        <dbReference type="EMBL" id="SIR79746.1"/>
    </source>
</evidence>
<dbReference type="Gene3D" id="1.10.10.10">
    <property type="entry name" value="Winged helix-like DNA-binding domain superfamily/Winged helix DNA-binding domain"/>
    <property type="match status" value="1"/>
</dbReference>
<keyword evidence="1" id="KW-0238">DNA-binding</keyword>
<dbReference type="InterPro" id="IPR000944">
    <property type="entry name" value="Tscrpt_reg_Rrf2"/>
</dbReference>
<gene>
    <name evidence="2" type="ORF">SAMN02745664_102146</name>
</gene>
<sequence length="163" mass="18355">MRLTNYSDFALRSLIYLAVKPKPDEFVNIVDIANSYRISKSHLTKIIHQLGRLGYVETVRGKNGGIRLAMHPTKINIGQLIRHTENDFALVQCFEQLQQTQHNSAIIPTVNFSTKSTEYCAIAPACMLKPALAEAAQAFISVLDKYTLADFLLNKDDLLELFN</sequence>
<dbReference type="AlphaFoldDB" id="A0A1N7DVA8"/>
<dbReference type="InterPro" id="IPR036388">
    <property type="entry name" value="WH-like_DNA-bd_sf"/>
</dbReference>
<dbReference type="EMBL" id="FTNU01000002">
    <property type="protein sequence ID" value="SIR79746.1"/>
    <property type="molecule type" value="Genomic_DNA"/>
</dbReference>
<dbReference type="PANTHER" id="PTHR33221:SF4">
    <property type="entry name" value="HTH-TYPE TRANSCRIPTIONAL REPRESSOR NSRR"/>
    <property type="match status" value="1"/>
</dbReference>
<dbReference type="PANTHER" id="PTHR33221">
    <property type="entry name" value="WINGED HELIX-TURN-HELIX TRANSCRIPTIONAL REGULATOR, RRF2 FAMILY"/>
    <property type="match status" value="1"/>
</dbReference>
<dbReference type="GO" id="GO:0003677">
    <property type="term" value="F:DNA binding"/>
    <property type="evidence" value="ECO:0007669"/>
    <property type="project" value="UniProtKB-KW"/>
</dbReference>
<reference evidence="3" key="1">
    <citation type="submission" date="2017-01" db="EMBL/GenBank/DDBJ databases">
        <authorList>
            <person name="Varghese N."/>
            <person name="Submissions S."/>
        </authorList>
    </citation>
    <scope>NUCLEOTIDE SEQUENCE [LARGE SCALE GENOMIC DNA]</scope>
    <source>
        <strain evidence="3">DSM 21768</strain>
    </source>
</reference>
<dbReference type="STRING" id="34061.B0189_03010"/>
<dbReference type="PROSITE" id="PS51197">
    <property type="entry name" value="HTH_RRF2_2"/>
    <property type="match status" value="1"/>
</dbReference>
<organism evidence="2 3">
    <name type="scientific">Moraxella cuniculi DSM 21768</name>
    <dbReference type="NCBI Taxonomy" id="1122245"/>
    <lineage>
        <taxon>Bacteria</taxon>
        <taxon>Pseudomonadati</taxon>
        <taxon>Pseudomonadota</taxon>
        <taxon>Gammaproteobacteria</taxon>
        <taxon>Moraxellales</taxon>
        <taxon>Moraxellaceae</taxon>
        <taxon>Moraxella</taxon>
    </lineage>
</organism>
<dbReference type="InterPro" id="IPR030489">
    <property type="entry name" value="TR_Rrf2-type_CS"/>
</dbReference>
<keyword evidence="3" id="KW-1185">Reference proteome</keyword>
<dbReference type="Pfam" id="PF02082">
    <property type="entry name" value="Rrf2"/>
    <property type="match status" value="1"/>
</dbReference>
<dbReference type="SUPFAM" id="SSF46785">
    <property type="entry name" value="Winged helix' DNA-binding domain"/>
    <property type="match status" value="1"/>
</dbReference>
<dbReference type="GO" id="GO:0003700">
    <property type="term" value="F:DNA-binding transcription factor activity"/>
    <property type="evidence" value="ECO:0007669"/>
    <property type="project" value="TreeGrafter"/>
</dbReference>
<dbReference type="RefSeq" id="WP_076554624.1">
    <property type="nucleotide sequence ID" value="NZ_FTNU01000002.1"/>
</dbReference>